<evidence type="ECO:0008006" key="3">
    <source>
        <dbReference type="Google" id="ProtNLM"/>
    </source>
</evidence>
<reference evidence="1 2" key="1">
    <citation type="journal article" date="2019" name="Genome Biol. Evol.">
        <title>Insights into the evolution of the New World diploid cottons (Gossypium, subgenus Houzingenia) based on genome sequencing.</title>
        <authorList>
            <person name="Grover C.E."/>
            <person name="Arick M.A. 2nd"/>
            <person name="Thrash A."/>
            <person name="Conover J.L."/>
            <person name="Sanders W.S."/>
            <person name="Peterson D.G."/>
            <person name="Frelichowski J.E."/>
            <person name="Scheffler J.A."/>
            <person name="Scheffler B.E."/>
            <person name="Wendel J.F."/>
        </authorList>
    </citation>
    <scope>NUCLEOTIDE SEQUENCE [LARGE SCALE GENOMIC DNA]</scope>
    <source>
        <strain evidence="1">6</strain>
        <tissue evidence="1">Leaf</tissue>
    </source>
</reference>
<name>A0A7J9K751_9ROSI</name>
<protein>
    <recommendedName>
        <fullName evidence="3">Reverse transcriptase zinc-binding domain-containing protein</fullName>
    </recommendedName>
</protein>
<dbReference type="Proteomes" id="UP000593575">
    <property type="component" value="Unassembled WGS sequence"/>
</dbReference>
<accession>A0A7J9K751</accession>
<organism evidence="1 2">
    <name type="scientific">Gossypium armourianum</name>
    <dbReference type="NCBI Taxonomy" id="34283"/>
    <lineage>
        <taxon>Eukaryota</taxon>
        <taxon>Viridiplantae</taxon>
        <taxon>Streptophyta</taxon>
        <taxon>Embryophyta</taxon>
        <taxon>Tracheophyta</taxon>
        <taxon>Spermatophyta</taxon>
        <taxon>Magnoliopsida</taxon>
        <taxon>eudicotyledons</taxon>
        <taxon>Gunneridae</taxon>
        <taxon>Pentapetalae</taxon>
        <taxon>rosids</taxon>
        <taxon>malvids</taxon>
        <taxon>Malvales</taxon>
        <taxon>Malvaceae</taxon>
        <taxon>Malvoideae</taxon>
        <taxon>Gossypium</taxon>
    </lineage>
</organism>
<sequence length="246" mass="28698">RIFKDGFGWQIGNGGKIDIHKDNWGFEGLNGEWIHESGQNVYERKVHELWDKESIVFVWQLGHELLPTKDKIALICQTNDRECFRCGEKRETFVHALKDCLNARAILTIGGLDGRIINSELSSCIDWLEEVIRILDKKAMTDFITILWNNWNNRNNMLFRGNEEAAWVIWERAKSLSKEFRIHNMINRPILPPHMVDNKWEKSPTNKVKINFDAVIINEKIRFGVLARDSKGFVIGGSYDFKVDRI</sequence>
<evidence type="ECO:0000313" key="2">
    <source>
        <dbReference type="Proteomes" id="UP000593575"/>
    </source>
</evidence>
<comment type="caution">
    <text evidence="1">The sequence shown here is derived from an EMBL/GenBank/DDBJ whole genome shotgun (WGS) entry which is preliminary data.</text>
</comment>
<evidence type="ECO:0000313" key="1">
    <source>
        <dbReference type="EMBL" id="MBA0842234.1"/>
    </source>
</evidence>
<dbReference type="AlphaFoldDB" id="A0A7J9K751"/>
<feature type="non-terminal residue" evidence="1">
    <location>
        <position position="246"/>
    </location>
</feature>
<dbReference type="EMBL" id="JABFAE010000012">
    <property type="protein sequence ID" value="MBA0842234.1"/>
    <property type="molecule type" value="Genomic_DNA"/>
</dbReference>
<proteinExistence type="predicted"/>
<gene>
    <name evidence="1" type="ORF">Goarm_002076</name>
</gene>
<keyword evidence="2" id="KW-1185">Reference proteome</keyword>